<sequence length="138" mass="16520">MRKTYVSKIGRRVLLILVIMSSLITLTTTVLQLYWDYNRQFDDVRTRHTEVRQVYSSLIASSLWFYDVPSVEKRLQELNSLPKVDYLEVWFDGDVIISGEQPQGTNITNRFHWCTRMIRPKKVRQWVSGRYIKLSRYL</sequence>
<keyword evidence="4" id="KW-1185">Reference proteome</keyword>
<protein>
    <recommendedName>
        <fullName evidence="2">Periplasmic sensor domain-containing protein</fullName>
    </recommendedName>
</protein>
<feature type="domain" description="Periplasmic sensor" evidence="2">
    <location>
        <begin position="36"/>
        <end position="110"/>
    </location>
</feature>
<feature type="transmembrane region" description="Helical" evidence="1">
    <location>
        <begin position="12"/>
        <end position="35"/>
    </location>
</feature>
<evidence type="ECO:0000313" key="4">
    <source>
        <dbReference type="Proteomes" id="UP001238540"/>
    </source>
</evidence>
<keyword evidence="1" id="KW-0812">Transmembrane</keyword>
<comment type="caution">
    <text evidence="3">The sequence shown here is derived from an EMBL/GenBank/DDBJ whole genome shotgun (WGS) entry which is preliminary data.</text>
</comment>
<evidence type="ECO:0000256" key="1">
    <source>
        <dbReference type="SAM" id="Phobius"/>
    </source>
</evidence>
<evidence type="ECO:0000313" key="3">
    <source>
        <dbReference type="EMBL" id="MDN3612730.1"/>
    </source>
</evidence>
<proteinExistence type="predicted"/>
<dbReference type="EMBL" id="JAUFQC010000032">
    <property type="protein sequence ID" value="MDN3612730.1"/>
    <property type="molecule type" value="Genomic_DNA"/>
</dbReference>
<reference evidence="4" key="1">
    <citation type="journal article" date="2019" name="Int. J. Syst. Evol. Microbiol.">
        <title>The Global Catalogue of Microorganisms (GCM) 10K type strain sequencing project: providing services to taxonomists for standard genome sequencing and annotation.</title>
        <authorList>
            <consortium name="The Broad Institute Genomics Platform"/>
            <consortium name="The Broad Institute Genome Sequencing Center for Infectious Disease"/>
            <person name="Wu L."/>
            <person name="Ma J."/>
        </authorList>
    </citation>
    <scope>NUCLEOTIDE SEQUENCE [LARGE SCALE GENOMIC DNA]</scope>
    <source>
        <strain evidence="4">CECT 7398</strain>
    </source>
</reference>
<keyword evidence="1" id="KW-1133">Transmembrane helix</keyword>
<name>A0ABT8C2Z7_9VIBR</name>
<dbReference type="Pfam" id="PF17149">
    <property type="entry name" value="CHASE5"/>
    <property type="match status" value="1"/>
</dbReference>
<keyword evidence="1" id="KW-0472">Membrane</keyword>
<evidence type="ECO:0000259" key="2">
    <source>
        <dbReference type="Pfam" id="PF17149"/>
    </source>
</evidence>
<dbReference type="Proteomes" id="UP001238540">
    <property type="component" value="Unassembled WGS sequence"/>
</dbReference>
<dbReference type="InterPro" id="IPR033414">
    <property type="entry name" value="Sensor_dom"/>
</dbReference>
<dbReference type="RefSeq" id="WP_290313478.1">
    <property type="nucleotide sequence ID" value="NZ_JAUFQC010000032.1"/>
</dbReference>
<organism evidence="3 4">
    <name type="scientific">Vibrio ostreicida</name>
    <dbReference type="NCBI Taxonomy" id="526588"/>
    <lineage>
        <taxon>Bacteria</taxon>
        <taxon>Pseudomonadati</taxon>
        <taxon>Pseudomonadota</taxon>
        <taxon>Gammaproteobacteria</taxon>
        <taxon>Vibrionales</taxon>
        <taxon>Vibrionaceae</taxon>
        <taxon>Vibrio</taxon>
    </lineage>
</organism>
<accession>A0ABT8C2Z7</accession>
<gene>
    <name evidence="3" type="ORF">QWZ16_24505</name>
</gene>